<accession>A0AAD7MQW4</accession>
<evidence type="ECO:0000313" key="1">
    <source>
        <dbReference type="EMBL" id="KAJ7726836.1"/>
    </source>
</evidence>
<dbReference type="Proteomes" id="UP001215280">
    <property type="component" value="Unassembled WGS sequence"/>
</dbReference>
<organism evidence="1 2">
    <name type="scientific">Mycena maculata</name>
    <dbReference type="NCBI Taxonomy" id="230809"/>
    <lineage>
        <taxon>Eukaryota</taxon>
        <taxon>Fungi</taxon>
        <taxon>Dikarya</taxon>
        <taxon>Basidiomycota</taxon>
        <taxon>Agaricomycotina</taxon>
        <taxon>Agaricomycetes</taxon>
        <taxon>Agaricomycetidae</taxon>
        <taxon>Agaricales</taxon>
        <taxon>Marasmiineae</taxon>
        <taxon>Mycenaceae</taxon>
        <taxon>Mycena</taxon>
    </lineage>
</organism>
<reference evidence="1" key="1">
    <citation type="submission" date="2023-03" db="EMBL/GenBank/DDBJ databases">
        <title>Massive genome expansion in bonnet fungi (Mycena s.s.) driven by repeated elements and novel gene families across ecological guilds.</title>
        <authorList>
            <consortium name="Lawrence Berkeley National Laboratory"/>
            <person name="Harder C.B."/>
            <person name="Miyauchi S."/>
            <person name="Viragh M."/>
            <person name="Kuo A."/>
            <person name="Thoen E."/>
            <person name="Andreopoulos B."/>
            <person name="Lu D."/>
            <person name="Skrede I."/>
            <person name="Drula E."/>
            <person name="Henrissat B."/>
            <person name="Morin E."/>
            <person name="Kohler A."/>
            <person name="Barry K."/>
            <person name="LaButti K."/>
            <person name="Morin E."/>
            <person name="Salamov A."/>
            <person name="Lipzen A."/>
            <person name="Mereny Z."/>
            <person name="Hegedus B."/>
            <person name="Baldrian P."/>
            <person name="Stursova M."/>
            <person name="Weitz H."/>
            <person name="Taylor A."/>
            <person name="Grigoriev I.V."/>
            <person name="Nagy L.G."/>
            <person name="Martin F."/>
            <person name="Kauserud H."/>
        </authorList>
    </citation>
    <scope>NUCLEOTIDE SEQUENCE</scope>
    <source>
        <strain evidence="1">CBHHK188m</strain>
    </source>
</reference>
<keyword evidence="2" id="KW-1185">Reference proteome</keyword>
<comment type="caution">
    <text evidence="1">The sequence shown here is derived from an EMBL/GenBank/DDBJ whole genome shotgun (WGS) entry which is preliminary data.</text>
</comment>
<evidence type="ECO:0000313" key="2">
    <source>
        <dbReference type="Proteomes" id="UP001215280"/>
    </source>
</evidence>
<gene>
    <name evidence="1" type="ORF">DFH07DRAFT_852451</name>
</gene>
<dbReference type="AlphaFoldDB" id="A0AAD7MQW4"/>
<dbReference type="EMBL" id="JARJLG010000216">
    <property type="protein sequence ID" value="KAJ7726836.1"/>
    <property type="molecule type" value="Genomic_DNA"/>
</dbReference>
<protein>
    <submittedName>
        <fullName evidence="1">Uncharacterized protein</fullName>
    </submittedName>
</protein>
<proteinExistence type="predicted"/>
<name>A0AAD7MQW4_9AGAR</name>
<sequence length="134" mass="14716">MSYPATSLSYPRVPACLLSVHLTLAELMSDPRKGPSTKWIRELEISHSVARPPPLPIPCGTRLSAILPTNLPHAHLLYGMPMSWSGSREIADSKFSFTPYRRQSYSGNQSPGMTARPTATTYGLWPAAGSRCRC</sequence>